<dbReference type="Pfam" id="PF00483">
    <property type="entry name" value="NTP_transferase"/>
    <property type="match status" value="1"/>
</dbReference>
<keyword evidence="2" id="KW-0548">Nucleotidyltransferase</keyword>
<dbReference type="EMBL" id="JBHPBY010000024">
    <property type="protein sequence ID" value="MFC1849168.1"/>
    <property type="molecule type" value="Genomic_DNA"/>
</dbReference>
<keyword evidence="3" id="KW-1185">Reference proteome</keyword>
<protein>
    <submittedName>
        <fullName evidence="2">Glucose-1-phosphate thymidylyltransferase</fullName>
        <ecNumber evidence="2">2.7.7.24</ecNumber>
    </submittedName>
</protein>
<organism evidence="2 3">
    <name type="scientific">candidate division CSSED10-310 bacterium</name>
    <dbReference type="NCBI Taxonomy" id="2855610"/>
    <lineage>
        <taxon>Bacteria</taxon>
        <taxon>Bacteria division CSSED10-310</taxon>
    </lineage>
</organism>
<dbReference type="NCBIfam" id="TIGR01208">
    <property type="entry name" value="rmlA_long"/>
    <property type="match status" value="1"/>
</dbReference>
<dbReference type="SUPFAM" id="SSF53448">
    <property type="entry name" value="Nucleotide-diphospho-sugar transferases"/>
    <property type="match status" value="1"/>
</dbReference>
<feature type="domain" description="Nucleotidyl transferase" evidence="1">
    <location>
        <begin position="2"/>
        <end position="237"/>
    </location>
</feature>
<dbReference type="GO" id="GO:0008879">
    <property type="term" value="F:glucose-1-phosphate thymidylyltransferase activity"/>
    <property type="evidence" value="ECO:0007669"/>
    <property type="project" value="UniProtKB-EC"/>
</dbReference>
<gene>
    <name evidence="2" type="ORF">ACFL27_03065</name>
</gene>
<evidence type="ECO:0000313" key="3">
    <source>
        <dbReference type="Proteomes" id="UP001594351"/>
    </source>
</evidence>
<name>A0ABV6YSK5_UNCC1</name>
<proteinExistence type="predicted"/>
<dbReference type="Gene3D" id="3.90.550.10">
    <property type="entry name" value="Spore Coat Polysaccharide Biosynthesis Protein SpsA, Chain A"/>
    <property type="match status" value="1"/>
</dbReference>
<dbReference type="CDD" id="cd04189">
    <property type="entry name" value="G1P_TT_long"/>
    <property type="match status" value="1"/>
</dbReference>
<dbReference type="EC" id="2.7.7.24" evidence="2"/>
<dbReference type="InterPro" id="IPR005835">
    <property type="entry name" value="NTP_transferase_dom"/>
</dbReference>
<reference evidence="2 3" key="1">
    <citation type="submission" date="2024-09" db="EMBL/GenBank/DDBJ databases">
        <title>Laminarin stimulates single cell rates of sulfate reduction while oxygen inhibits transcriptomic activity in coastal marine sediment.</title>
        <authorList>
            <person name="Lindsay M."/>
            <person name="Orcutt B."/>
            <person name="Emerson D."/>
            <person name="Stepanauskas R."/>
            <person name="D'Angelo T."/>
        </authorList>
    </citation>
    <scope>NUCLEOTIDE SEQUENCE [LARGE SCALE GENOMIC DNA]</scope>
    <source>
        <strain evidence="2">SAG AM-311-K15</strain>
    </source>
</reference>
<dbReference type="InterPro" id="IPR005908">
    <property type="entry name" value="G1P_thy_trans_l"/>
</dbReference>
<accession>A0ABV6YSK5</accession>
<comment type="caution">
    <text evidence="2">The sequence shown here is derived from an EMBL/GenBank/DDBJ whole genome shotgun (WGS) entry which is preliminary data.</text>
</comment>
<dbReference type="PANTHER" id="PTHR42883:SF2">
    <property type="entry name" value="THYMIDYLYLTRANSFERASE"/>
    <property type="match status" value="1"/>
</dbReference>
<dbReference type="InterPro" id="IPR029044">
    <property type="entry name" value="Nucleotide-diphossugar_trans"/>
</dbReference>
<evidence type="ECO:0000313" key="2">
    <source>
        <dbReference type="EMBL" id="MFC1849168.1"/>
    </source>
</evidence>
<dbReference type="PANTHER" id="PTHR42883">
    <property type="entry name" value="GLUCOSE-1-PHOSPHATE THYMIDYLTRANSFERASE"/>
    <property type="match status" value="1"/>
</dbReference>
<dbReference type="Proteomes" id="UP001594351">
    <property type="component" value="Unassembled WGS sequence"/>
</dbReference>
<evidence type="ECO:0000259" key="1">
    <source>
        <dbReference type="Pfam" id="PF00483"/>
    </source>
</evidence>
<keyword evidence="2" id="KW-0808">Transferase</keyword>
<sequence>MKALILAGGSGTRLRPITYTGAKQLVPVANKPILFYVIDNIVSAGIKDIGIIISPETGQEIQKAVDEAQLWDAKMTYITQEKPLGLAHAVLTAQPFLAESPFVMYLGDNLIGIDINSFVHSFQVNTPEAQILLKEVENPSSFGIATVDEQGRVIRLVEKPKIPESNLALIGIYIFSPKIFDAIHEIKPSWRGELEITDAIQKLIDWNATVYSSIIQEWWLDTGKKDDLLNANRIVLDELLKTDIRGSYCEESKITGRVVLPEDSEVINSYIRGPVILGHGVRIEDSFVGPFSSIGNKTRIIGSSVEHVVLLENCQVNGISRLEDSIMGRNAIVRKINNIRRAVSLIVSDDSIVEF</sequence>